<dbReference type="HAMAP" id="MF_00658">
    <property type="entry name" value="23SrRNA_methyltr_H"/>
    <property type="match status" value="1"/>
</dbReference>
<dbReference type="Proteomes" id="UP000199227">
    <property type="component" value="Unassembled WGS sequence"/>
</dbReference>
<proteinExistence type="inferred from homology"/>
<dbReference type="InterPro" id="IPR029028">
    <property type="entry name" value="Alpha/beta_knot_MTases"/>
</dbReference>
<accession>A0A1I5MJK0</accession>
<comment type="similarity">
    <text evidence="4 5">Belongs to the RNA methyltransferase RlmH family.</text>
</comment>
<dbReference type="GO" id="GO:0070038">
    <property type="term" value="F:rRNA (pseudouridine-N3-)-methyltransferase activity"/>
    <property type="evidence" value="ECO:0007669"/>
    <property type="project" value="UniProtKB-UniRule"/>
</dbReference>
<protein>
    <recommendedName>
        <fullName evidence="5">Ribosomal RNA large subunit methyltransferase H</fullName>
        <ecNumber evidence="5">2.1.1.177</ecNumber>
    </recommendedName>
    <alternativeName>
        <fullName evidence="5">23S rRNA (pseudouridine1915-N3)-methyltransferase</fullName>
    </alternativeName>
    <alternativeName>
        <fullName evidence="5">23S rRNA m3Psi1915 methyltransferase</fullName>
    </alternativeName>
    <alternativeName>
        <fullName evidence="5">rRNA (pseudouridine-N3-)-methyltransferase RlmH</fullName>
    </alternativeName>
</protein>
<comment type="subunit">
    <text evidence="5">Homodimer.</text>
</comment>
<gene>
    <name evidence="5" type="primary">rlmH</name>
    <name evidence="6" type="ORF">SAMN05216234_10612</name>
</gene>
<evidence type="ECO:0000313" key="7">
    <source>
        <dbReference type="Proteomes" id="UP000199227"/>
    </source>
</evidence>
<organism evidence="6 7">
    <name type="scientific">Hydrogenimonas thermophila</name>
    <dbReference type="NCBI Taxonomy" id="223786"/>
    <lineage>
        <taxon>Bacteria</taxon>
        <taxon>Pseudomonadati</taxon>
        <taxon>Campylobacterota</taxon>
        <taxon>Epsilonproteobacteria</taxon>
        <taxon>Campylobacterales</taxon>
        <taxon>Hydrogenimonadaceae</taxon>
        <taxon>Hydrogenimonas</taxon>
    </lineage>
</organism>
<evidence type="ECO:0000256" key="2">
    <source>
        <dbReference type="ARBA" id="ARBA00022679"/>
    </source>
</evidence>
<dbReference type="InterPro" id="IPR029026">
    <property type="entry name" value="tRNA_m1G_MTases_N"/>
</dbReference>
<dbReference type="Pfam" id="PF02590">
    <property type="entry name" value="SPOUT_MTase"/>
    <property type="match status" value="1"/>
</dbReference>
<evidence type="ECO:0000256" key="4">
    <source>
        <dbReference type="ARBA" id="ARBA00038303"/>
    </source>
</evidence>
<comment type="subcellular location">
    <subcellularLocation>
        <location evidence="5">Cytoplasm</location>
    </subcellularLocation>
</comment>
<evidence type="ECO:0000256" key="5">
    <source>
        <dbReference type="HAMAP-Rule" id="MF_00658"/>
    </source>
</evidence>
<keyword evidence="3 5" id="KW-0949">S-adenosyl-L-methionine</keyword>
<comment type="catalytic activity">
    <reaction evidence="5">
        <text>pseudouridine(1915) in 23S rRNA + S-adenosyl-L-methionine = N(3)-methylpseudouridine(1915) in 23S rRNA + S-adenosyl-L-homocysteine + H(+)</text>
        <dbReference type="Rhea" id="RHEA:42752"/>
        <dbReference type="Rhea" id="RHEA-COMP:10221"/>
        <dbReference type="Rhea" id="RHEA-COMP:10222"/>
        <dbReference type="ChEBI" id="CHEBI:15378"/>
        <dbReference type="ChEBI" id="CHEBI:57856"/>
        <dbReference type="ChEBI" id="CHEBI:59789"/>
        <dbReference type="ChEBI" id="CHEBI:65314"/>
        <dbReference type="ChEBI" id="CHEBI:74486"/>
        <dbReference type="EC" id="2.1.1.177"/>
    </reaction>
</comment>
<dbReference type="CDD" id="cd18081">
    <property type="entry name" value="RlmH-like"/>
    <property type="match status" value="1"/>
</dbReference>
<keyword evidence="1 5" id="KW-0489">Methyltransferase</keyword>
<dbReference type="PANTHER" id="PTHR33603:SF1">
    <property type="entry name" value="RIBOSOMAL RNA LARGE SUBUNIT METHYLTRANSFERASE H"/>
    <property type="match status" value="1"/>
</dbReference>
<comment type="function">
    <text evidence="5">Specifically methylates the pseudouridine at position 1915 (m3Psi1915) in 23S rRNA.</text>
</comment>
<dbReference type="AlphaFoldDB" id="A0A1I5MJK0"/>
<keyword evidence="2 5" id="KW-0808">Transferase</keyword>
<sequence length="153" mass="17543">MININVVAIAKPEKDCYSEISEHFIKMSKRFAKVNAIDIFNSKVTKAQDSGKTSAQKVYEELFSPWRQRGFTIALDPSAKEMKSEDFSKLLSDKSEVTFFIGGAFGHSKEFLKQCDRVISLSQLTMSHKIAKLVLFEQIYRALTIQFNHPYHK</sequence>
<dbReference type="EC" id="2.1.1.177" evidence="5"/>
<keyword evidence="7" id="KW-1185">Reference proteome</keyword>
<keyword evidence="5" id="KW-0963">Cytoplasm</keyword>
<dbReference type="SUPFAM" id="SSF75217">
    <property type="entry name" value="alpha/beta knot"/>
    <property type="match status" value="1"/>
</dbReference>
<dbReference type="PIRSF" id="PIRSF004505">
    <property type="entry name" value="MT_bac"/>
    <property type="match status" value="1"/>
</dbReference>
<keyword evidence="5" id="KW-0698">rRNA processing</keyword>
<evidence type="ECO:0000256" key="3">
    <source>
        <dbReference type="ARBA" id="ARBA00022691"/>
    </source>
</evidence>
<reference evidence="6 7" key="1">
    <citation type="submission" date="2016-10" db="EMBL/GenBank/DDBJ databases">
        <authorList>
            <person name="de Groot N.N."/>
        </authorList>
    </citation>
    <scope>NUCLEOTIDE SEQUENCE [LARGE SCALE GENOMIC DNA]</scope>
    <source>
        <strain evidence="6 7">EP1-55-1</strain>
    </source>
</reference>
<evidence type="ECO:0000256" key="1">
    <source>
        <dbReference type="ARBA" id="ARBA00022603"/>
    </source>
</evidence>
<dbReference type="GO" id="GO:0005737">
    <property type="term" value="C:cytoplasm"/>
    <property type="evidence" value="ECO:0007669"/>
    <property type="project" value="UniProtKB-SubCell"/>
</dbReference>
<feature type="binding site" evidence="5">
    <location>
        <begin position="121"/>
        <end position="126"/>
    </location>
    <ligand>
        <name>S-adenosyl-L-methionine</name>
        <dbReference type="ChEBI" id="CHEBI:59789"/>
    </ligand>
</feature>
<dbReference type="InterPro" id="IPR003742">
    <property type="entry name" value="RlmH-like"/>
</dbReference>
<name>A0A1I5MJK0_9BACT</name>
<dbReference type="STRING" id="223786.SAMN05216234_10612"/>
<dbReference type="EMBL" id="FOXB01000006">
    <property type="protein sequence ID" value="SFP09126.1"/>
    <property type="molecule type" value="Genomic_DNA"/>
</dbReference>
<feature type="binding site" evidence="5">
    <location>
        <position position="75"/>
    </location>
    <ligand>
        <name>S-adenosyl-L-methionine</name>
        <dbReference type="ChEBI" id="CHEBI:59789"/>
    </ligand>
</feature>
<dbReference type="PANTHER" id="PTHR33603">
    <property type="entry name" value="METHYLTRANSFERASE"/>
    <property type="match status" value="1"/>
</dbReference>
<feature type="binding site" evidence="5">
    <location>
        <position position="102"/>
    </location>
    <ligand>
        <name>S-adenosyl-L-methionine</name>
        <dbReference type="ChEBI" id="CHEBI:59789"/>
    </ligand>
</feature>
<evidence type="ECO:0000313" key="6">
    <source>
        <dbReference type="EMBL" id="SFP09126.1"/>
    </source>
</evidence>
<dbReference type="Gene3D" id="3.40.1280.10">
    <property type="match status" value="1"/>
</dbReference>